<organism evidence="1 2">
    <name type="scientific">Cytobacillus firmus DS1</name>
    <dbReference type="NCBI Taxonomy" id="1307436"/>
    <lineage>
        <taxon>Bacteria</taxon>
        <taxon>Bacillati</taxon>
        <taxon>Bacillota</taxon>
        <taxon>Bacilli</taxon>
        <taxon>Bacillales</taxon>
        <taxon>Bacillaceae</taxon>
        <taxon>Cytobacillus</taxon>
    </lineage>
</organism>
<evidence type="ECO:0000313" key="1">
    <source>
        <dbReference type="EMBL" id="EWG11692.1"/>
    </source>
</evidence>
<dbReference type="eggNOG" id="COG4249">
    <property type="taxonomic scope" value="Bacteria"/>
</dbReference>
<comment type="caution">
    <text evidence="1">The sequence shown here is derived from an EMBL/GenBank/DDBJ whole genome shotgun (WGS) entry which is preliminary data.</text>
</comment>
<evidence type="ECO:0000313" key="2">
    <source>
        <dbReference type="Proteomes" id="UP000019270"/>
    </source>
</evidence>
<dbReference type="InterPro" id="IPR036505">
    <property type="entry name" value="Amidase/PGRP_sf"/>
</dbReference>
<dbReference type="eggNOG" id="COG0737">
    <property type="taxonomic scope" value="Bacteria"/>
</dbReference>
<dbReference type="SUPFAM" id="SSF55846">
    <property type="entry name" value="N-acetylmuramoyl-L-alanine amidase-like"/>
    <property type="match status" value="1"/>
</dbReference>
<reference evidence="1 2" key="2">
    <citation type="journal article" date="2016" name="Sci. Rep.">
        <title>A novel serine protease, Sep1, from Bacillus firmus DS-1 has nematicidal activity and degrades multiple intestinal-associated nematode proteins.</title>
        <authorList>
            <person name="Geng C."/>
            <person name="Nie X."/>
            <person name="Tang Z."/>
            <person name="Zhang Y."/>
            <person name="Lin J."/>
            <person name="Sun M."/>
            <person name="Peng D."/>
        </authorList>
    </citation>
    <scope>NUCLEOTIDE SEQUENCE [LARGE SCALE GENOMIC DNA]</scope>
    <source>
        <strain evidence="1 2">DS1</strain>
    </source>
</reference>
<sequence>MPFVKLNADELILILKQYNHTELHVHHTWKPNHDNFNGKNHERVQKGMRDYHVLTNKWDDIAQHVTLFPDGTFLTGRNFGKQPVSIKGYNGGGNRIPFACEMVGDFDIGEDKLEGKQLDAILKVAKFFNDQNKYIRFHRENAPWKSCPGTGIEKDEFMEQVRNYGKPAQVYWDGSPMRKGQIGRLSILKPINLWKRNSRDEIIYHRVLQPCENYRVYGYDEKHGGQYAVGGGYWVTNMEGYVKYETPSKAKMEALKKL</sequence>
<dbReference type="AlphaFoldDB" id="W7L8X6"/>
<dbReference type="Proteomes" id="UP000019270">
    <property type="component" value="Unassembled WGS sequence"/>
</dbReference>
<dbReference type="PATRIC" id="fig|1307436.3.peg.1306"/>
<gene>
    <name evidence="1" type="ORF">PBF_06156</name>
</gene>
<reference evidence="2" key="1">
    <citation type="submission" date="2013-03" db="EMBL/GenBank/DDBJ databases">
        <title>Draft genome sequence of Bacillus firmus DS1.</title>
        <authorList>
            <person name="Peng D."/>
            <person name="Zhu L."/>
            <person name="Sun M."/>
        </authorList>
    </citation>
    <scope>NUCLEOTIDE SEQUENCE [LARGE SCALE GENOMIC DNA]</scope>
    <source>
        <strain evidence="2">DS1</strain>
    </source>
</reference>
<proteinExistence type="predicted"/>
<protein>
    <submittedName>
        <fullName evidence="1">N-acetylmuramoyl-L-alanine amidase</fullName>
    </submittedName>
</protein>
<dbReference type="GO" id="GO:0008745">
    <property type="term" value="F:N-acetylmuramoyl-L-alanine amidase activity"/>
    <property type="evidence" value="ECO:0007669"/>
    <property type="project" value="InterPro"/>
</dbReference>
<accession>W7L8X6</accession>
<name>W7L8X6_CYTFI</name>
<dbReference type="EMBL" id="APVL01000004">
    <property type="protein sequence ID" value="EWG11692.1"/>
    <property type="molecule type" value="Genomic_DNA"/>
</dbReference>
<dbReference type="GO" id="GO:0009253">
    <property type="term" value="P:peptidoglycan catabolic process"/>
    <property type="evidence" value="ECO:0007669"/>
    <property type="project" value="InterPro"/>
</dbReference>
<dbReference type="Gene3D" id="3.40.80.10">
    <property type="entry name" value="Peptidoglycan recognition protein-like"/>
    <property type="match status" value="1"/>
</dbReference>